<sequence length="148" mass="17185">MLANFKKYMITIFLTEDDKDDQTIFKEALDEIEISFHIANFHNGEELLEHLENNQDLLPDIIFLDLNMPKMNGMDCLKILRATPKYKDLFVAIYSTSGSQENIENAFMAGANAYIRKPNDFEELKDILRELLRDSWGDHFAASNLKTF</sequence>
<name>A0A1G8W6P3_9FLAO</name>
<evidence type="ECO:0000259" key="2">
    <source>
        <dbReference type="PROSITE" id="PS50110"/>
    </source>
</evidence>
<reference evidence="3 4" key="1">
    <citation type="submission" date="2016-10" db="EMBL/GenBank/DDBJ databases">
        <authorList>
            <person name="de Groot N.N."/>
        </authorList>
    </citation>
    <scope>NUCLEOTIDE SEQUENCE [LARGE SCALE GENOMIC DNA]</scope>
    <source>
        <strain evidence="3 4">CGMCC 1.10076</strain>
    </source>
</reference>
<dbReference type="InterPro" id="IPR011006">
    <property type="entry name" value="CheY-like_superfamily"/>
</dbReference>
<dbReference type="SMART" id="SM00448">
    <property type="entry name" value="REC"/>
    <property type="match status" value="1"/>
</dbReference>
<dbReference type="Pfam" id="PF00072">
    <property type="entry name" value="Response_reg"/>
    <property type="match status" value="1"/>
</dbReference>
<keyword evidence="4" id="KW-1185">Reference proteome</keyword>
<dbReference type="Proteomes" id="UP000199580">
    <property type="component" value="Unassembled WGS sequence"/>
</dbReference>
<dbReference type="PANTHER" id="PTHR44520:SF2">
    <property type="entry name" value="RESPONSE REGULATOR RCP1"/>
    <property type="match status" value="1"/>
</dbReference>
<dbReference type="STRING" id="1128970.SAMN04487935_1677"/>
<gene>
    <name evidence="3" type="ORF">SAMN04487935_1677</name>
</gene>
<evidence type="ECO:0000313" key="3">
    <source>
        <dbReference type="EMBL" id="SDJ73949.1"/>
    </source>
</evidence>
<proteinExistence type="predicted"/>
<evidence type="ECO:0000313" key="4">
    <source>
        <dbReference type="Proteomes" id="UP000199580"/>
    </source>
</evidence>
<accession>A0A1G8W6P3</accession>
<organism evidence="3 4">
    <name type="scientific">Flavobacterium noncentrifugens</name>
    <dbReference type="NCBI Taxonomy" id="1128970"/>
    <lineage>
        <taxon>Bacteria</taxon>
        <taxon>Pseudomonadati</taxon>
        <taxon>Bacteroidota</taxon>
        <taxon>Flavobacteriia</taxon>
        <taxon>Flavobacteriales</taxon>
        <taxon>Flavobacteriaceae</taxon>
        <taxon>Flavobacterium</taxon>
    </lineage>
</organism>
<dbReference type="InterPro" id="IPR001789">
    <property type="entry name" value="Sig_transdc_resp-reg_receiver"/>
</dbReference>
<keyword evidence="1" id="KW-0597">Phosphoprotein</keyword>
<dbReference type="SUPFAM" id="SSF52172">
    <property type="entry name" value="CheY-like"/>
    <property type="match status" value="1"/>
</dbReference>
<dbReference type="AlphaFoldDB" id="A0A1G8W6P3"/>
<dbReference type="PROSITE" id="PS50110">
    <property type="entry name" value="RESPONSE_REGULATORY"/>
    <property type="match status" value="1"/>
</dbReference>
<feature type="domain" description="Response regulatory" evidence="2">
    <location>
        <begin position="11"/>
        <end position="132"/>
    </location>
</feature>
<dbReference type="InterPro" id="IPR052893">
    <property type="entry name" value="TCS_response_regulator"/>
</dbReference>
<dbReference type="GO" id="GO:0000160">
    <property type="term" value="P:phosphorelay signal transduction system"/>
    <property type="evidence" value="ECO:0007669"/>
    <property type="project" value="InterPro"/>
</dbReference>
<dbReference type="PANTHER" id="PTHR44520">
    <property type="entry name" value="RESPONSE REGULATOR RCP1-RELATED"/>
    <property type="match status" value="1"/>
</dbReference>
<feature type="modified residue" description="4-aspartylphosphate" evidence="1">
    <location>
        <position position="65"/>
    </location>
</feature>
<protein>
    <submittedName>
        <fullName evidence="3">Response regulator receiver domain-containing protein</fullName>
    </submittedName>
</protein>
<dbReference type="EMBL" id="FNEZ01000002">
    <property type="protein sequence ID" value="SDJ73949.1"/>
    <property type="molecule type" value="Genomic_DNA"/>
</dbReference>
<evidence type="ECO:0000256" key="1">
    <source>
        <dbReference type="PROSITE-ProRule" id="PRU00169"/>
    </source>
</evidence>
<dbReference type="Gene3D" id="3.40.50.2300">
    <property type="match status" value="1"/>
</dbReference>